<dbReference type="Proteomes" id="UP000192721">
    <property type="component" value="Unassembled WGS sequence"/>
</dbReference>
<gene>
    <name evidence="2" type="ORF">B0T45_20065</name>
</gene>
<comment type="caution">
    <text evidence="2">The sequence shown here is derived from an EMBL/GenBank/DDBJ whole genome shotgun (WGS) entry which is preliminary data.</text>
</comment>
<accession>A0A1W0CG79</accession>
<dbReference type="InterPro" id="IPR051531">
    <property type="entry name" value="N-acetyltransferase"/>
</dbReference>
<dbReference type="Pfam" id="PF13302">
    <property type="entry name" value="Acetyltransf_3"/>
    <property type="match status" value="1"/>
</dbReference>
<evidence type="ECO:0000259" key="1">
    <source>
        <dbReference type="PROSITE" id="PS51186"/>
    </source>
</evidence>
<dbReference type="EMBL" id="MUKV01000037">
    <property type="protein sequence ID" value="OQS33682.1"/>
    <property type="molecule type" value="Genomic_DNA"/>
</dbReference>
<dbReference type="PANTHER" id="PTHR43792">
    <property type="entry name" value="GNAT FAMILY, PUTATIVE (AFU_ORTHOLOGUE AFUA_3G00765)-RELATED-RELATED"/>
    <property type="match status" value="1"/>
</dbReference>
<evidence type="ECO:0000313" key="2">
    <source>
        <dbReference type="EMBL" id="OQS33682.1"/>
    </source>
</evidence>
<name>A0A1W0CG79_9NEIS</name>
<dbReference type="InterPro" id="IPR000182">
    <property type="entry name" value="GNAT_dom"/>
</dbReference>
<evidence type="ECO:0000313" key="3">
    <source>
        <dbReference type="Proteomes" id="UP000192721"/>
    </source>
</evidence>
<sequence>MALTDDCWQIVSIVMILQTAWEAEMQAVDTGRMILRPFKEDDLDAFYRLGTVAEAIRYVGNTPFGSPEQALQAMRDGPLADYERHGFGRVACVWKDSGEVIGFSGLKYMAAVDAVELGYRFLPEYWGLGLATESGRACLRLARDVYALDRLVGLVHPDNAGSARVLSKLGFAVEGQVRLDFIPDTPVDLFARGLSADEAL</sequence>
<dbReference type="GO" id="GO:0016747">
    <property type="term" value="F:acyltransferase activity, transferring groups other than amino-acyl groups"/>
    <property type="evidence" value="ECO:0007669"/>
    <property type="project" value="InterPro"/>
</dbReference>
<organism evidence="2 3">
    <name type="scientific">Chromobacterium haemolyticum</name>
    <dbReference type="NCBI Taxonomy" id="394935"/>
    <lineage>
        <taxon>Bacteria</taxon>
        <taxon>Pseudomonadati</taxon>
        <taxon>Pseudomonadota</taxon>
        <taxon>Betaproteobacteria</taxon>
        <taxon>Neisseriales</taxon>
        <taxon>Chromobacteriaceae</taxon>
        <taxon>Chromobacterium</taxon>
    </lineage>
</organism>
<proteinExistence type="predicted"/>
<dbReference type="InterPro" id="IPR016181">
    <property type="entry name" value="Acyl_CoA_acyltransferase"/>
</dbReference>
<dbReference type="PANTHER" id="PTHR43792:SF1">
    <property type="entry name" value="N-ACETYLTRANSFERASE DOMAIN-CONTAINING PROTEIN"/>
    <property type="match status" value="1"/>
</dbReference>
<dbReference type="AlphaFoldDB" id="A0A1W0CG79"/>
<protein>
    <recommendedName>
        <fullName evidence="1">N-acetyltransferase domain-containing protein</fullName>
    </recommendedName>
</protein>
<dbReference type="Gene3D" id="3.40.630.30">
    <property type="match status" value="1"/>
</dbReference>
<reference evidence="2 3" key="1">
    <citation type="submission" date="2017-02" db="EMBL/GenBank/DDBJ databases">
        <title>Chromobacterium haemolyticum H5244.</title>
        <authorList>
            <person name="Gulvik C.A."/>
        </authorList>
    </citation>
    <scope>NUCLEOTIDE SEQUENCE [LARGE SCALE GENOMIC DNA]</scope>
    <source>
        <strain evidence="2 3">H5244</strain>
    </source>
</reference>
<feature type="domain" description="N-acetyltransferase" evidence="1">
    <location>
        <begin position="33"/>
        <end position="192"/>
    </location>
</feature>
<dbReference type="SUPFAM" id="SSF55729">
    <property type="entry name" value="Acyl-CoA N-acyltransferases (Nat)"/>
    <property type="match status" value="1"/>
</dbReference>
<dbReference type="PROSITE" id="PS51186">
    <property type="entry name" value="GNAT"/>
    <property type="match status" value="1"/>
</dbReference>